<dbReference type="GO" id="GO:0005524">
    <property type="term" value="F:ATP binding"/>
    <property type="evidence" value="ECO:0007669"/>
    <property type="project" value="UniProtKB-KW"/>
</dbReference>
<keyword evidence="4" id="KW-0808">Transferase</keyword>
<gene>
    <name evidence="4" type="ORF">E5352_16290</name>
</gene>
<dbReference type="InterPro" id="IPR011009">
    <property type="entry name" value="Kinase-like_dom_sf"/>
</dbReference>
<keyword evidence="1" id="KW-0547">Nucleotide-binding</keyword>
<accession>A0A4S2CUT8</accession>
<evidence type="ECO:0000313" key="4">
    <source>
        <dbReference type="EMBL" id="TGY32326.1"/>
    </source>
</evidence>
<evidence type="ECO:0000259" key="3">
    <source>
        <dbReference type="Pfam" id="PF01636"/>
    </source>
</evidence>
<protein>
    <submittedName>
        <fullName evidence="4">Aminoglycoside phosphotransferase</fullName>
    </submittedName>
</protein>
<proteinExistence type="predicted"/>
<keyword evidence="2" id="KW-0067">ATP-binding</keyword>
<dbReference type="SUPFAM" id="SSF56112">
    <property type="entry name" value="Protein kinase-like (PK-like)"/>
    <property type="match status" value="1"/>
</dbReference>
<dbReference type="PANTHER" id="PTHR33540">
    <property type="entry name" value="TRNA THREONYLCARBAMOYLADENOSINE BIOSYNTHESIS PROTEIN TSAE"/>
    <property type="match status" value="1"/>
</dbReference>
<dbReference type="GO" id="GO:0016740">
    <property type="term" value="F:transferase activity"/>
    <property type="evidence" value="ECO:0007669"/>
    <property type="project" value="UniProtKB-KW"/>
</dbReference>
<dbReference type="OrthoDB" id="9809275at2"/>
<dbReference type="PANTHER" id="PTHR33540:SF1">
    <property type="entry name" value="N-ACETYLMURAMATE_N-ACETYLGLUCOSAMINE KINASE"/>
    <property type="match status" value="1"/>
</dbReference>
<dbReference type="EMBL" id="SRYW01000017">
    <property type="protein sequence ID" value="TGY32326.1"/>
    <property type="molecule type" value="Genomic_DNA"/>
</dbReference>
<dbReference type="Pfam" id="PF01636">
    <property type="entry name" value="APH"/>
    <property type="match status" value="1"/>
</dbReference>
<name>A0A4S2CUT8_STEMA</name>
<dbReference type="AlphaFoldDB" id="A0A4S2CUT8"/>
<dbReference type="Proteomes" id="UP000306631">
    <property type="component" value="Unassembled WGS sequence"/>
</dbReference>
<comment type="caution">
    <text evidence="4">The sequence shown here is derived from an EMBL/GenBank/DDBJ whole genome shotgun (WGS) entry which is preliminary data.</text>
</comment>
<reference evidence="4 5" key="1">
    <citation type="submission" date="2019-04" db="EMBL/GenBank/DDBJ databases">
        <title>Microbes associate with the intestines of laboratory mice.</title>
        <authorList>
            <person name="Navarre W."/>
            <person name="Wong E."/>
            <person name="Huang K."/>
            <person name="Tropini C."/>
            <person name="Ng K."/>
            <person name="Yu B."/>
        </authorList>
    </citation>
    <scope>NUCLEOTIDE SEQUENCE [LARGE SCALE GENOMIC DNA]</scope>
    <source>
        <strain evidence="4 5">NM62_B4-13</strain>
    </source>
</reference>
<dbReference type="Gene3D" id="3.90.1200.10">
    <property type="match status" value="1"/>
</dbReference>
<evidence type="ECO:0000256" key="1">
    <source>
        <dbReference type="ARBA" id="ARBA00022741"/>
    </source>
</evidence>
<dbReference type="RefSeq" id="WP_136006528.1">
    <property type="nucleotide sequence ID" value="NZ_SRYW01000017.1"/>
</dbReference>
<dbReference type="Gene3D" id="3.30.200.20">
    <property type="entry name" value="Phosphorylase Kinase, domain 1"/>
    <property type="match status" value="1"/>
</dbReference>
<evidence type="ECO:0000313" key="5">
    <source>
        <dbReference type="Proteomes" id="UP000306631"/>
    </source>
</evidence>
<feature type="domain" description="Aminoglycoside phosphotransferase" evidence="3">
    <location>
        <begin position="33"/>
        <end position="252"/>
    </location>
</feature>
<evidence type="ECO:0000256" key="2">
    <source>
        <dbReference type="ARBA" id="ARBA00022840"/>
    </source>
</evidence>
<sequence>MNDPASDPLRADLRRQWAGSMLGDPHLALDRASVDAGFRSYWRATSTRGSHIVMDSPPGLEDVRPWLRMHDLLAPNGVRVPQVFERDVEQGFLLLEDLGGPTLARHIDDANADVWFDAAFAQLIRLQSIPVPDGMGSFGEALLQRDAGLFDEWFLQRHLGLQLDCGELEGLQLVHRRLMDNALGQPQVLTHRDFMPRNLMPVDDGPAVLDFQDLVRGPIAYDPVSLFKDAFLSWPLARVDAWLARYHAQARAAGLPVRPWPQFLRDADWMGVQRHLKILGLFVRLRDRDGKGHYFDDAPRFIRYLDEVLPRHPELAPLRALLEDRIKPALARLAQPRPARA</sequence>
<dbReference type="InterPro" id="IPR002575">
    <property type="entry name" value="Aminoglycoside_PTrfase"/>
</dbReference>
<organism evidence="4 5">
    <name type="scientific">Stenotrophomonas maltophilia</name>
    <name type="common">Pseudomonas maltophilia</name>
    <name type="synonym">Xanthomonas maltophilia</name>
    <dbReference type="NCBI Taxonomy" id="40324"/>
    <lineage>
        <taxon>Bacteria</taxon>
        <taxon>Pseudomonadati</taxon>
        <taxon>Pseudomonadota</taxon>
        <taxon>Gammaproteobacteria</taxon>
        <taxon>Lysobacterales</taxon>
        <taxon>Lysobacteraceae</taxon>
        <taxon>Stenotrophomonas</taxon>
        <taxon>Stenotrophomonas maltophilia group</taxon>
    </lineage>
</organism>